<name>A0ACA9N972_9GLOM</name>
<evidence type="ECO:0000313" key="1">
    <source>
        <dbReference type="EMBL" id="CAG8635821.1"/>
    </source>
</evidence>
<dbReference type="EMBL" id="CAJVPU010013889">
    <property type="protein sequence ID" value="CAG8635821.1"/>
    <property type="molecule type" value="Genomic_DNA"/>
</dbReference>
<proteinExistence type="predicted"/>
<organism evidence="1 2">
    <name type="scientific">Dentiscutata heterogama</name>
    <dbReference type="NCBI Taxonomy" id="1316150"/>
    <lineage>
        <taxon>Eukaryota</taxon>
        <taxon>Fungi</taxon>
        <taxon>Fungi incertae sedis</taxon>
        <taxon>Mucoromycota</taxon>
        <taxon>Glomeromycotina</taxon>
        <taxon>Glomeromycetes</taxon>
        <taxon>Diversisporales</taxon>
        <taxon>Gigasporaceae</taxon>
        <taxon>Dentiscutata</taxon>
    </lineage>
</organism>
<comment type="caution">
    <text evidence="1">The sequence shown here is derived from an EMBL/GenBank/DDBJ whole genome shotgun (WGS) entry which is preliminary data.</text>
</comment>
<sequence>MICKIDVLYRYFTKSHAVFHFLDNAIKVLQIKDGTLKSHTKTHWSI</sequence>
<dbReference type="Proteomes" id="UP000789702">
    <property type="component" value="Unassembled WGS sequence"/>
</dbReference>
<keyword evidence="2" id="KW-1185">Reference proteome</keyword>
<evidence type="ECO:0000313" key="2">
    <source>
        <dbReference type="Proteomes" id="UP000789702"/>
    </source>
</evidence>
<feature type="non-terminal residue" evidence="1">
    <location>
        <position position="46"/>
    </location>
</feature>
<reference evidence="1" key="1">
    <citation type="submission" date="2021-06" db="EMBL/GenBank/DDBJ databases">
        <authorList>
            <person name="Kallberg Y."/>
            <person name="Tangrot J."/>
            <person name="Rosling A."/>
        </authorList>
    </citation>
    <scope>NUCLEOTIDE SEQUENCE</scope>
    <source>
        <strain evidence="1">IL203A</strain>
    </source>
</reference>
<gene>
    <name evidence="1" type="ORF">DHETER_LOCUS8598</name>
</gene>
<accession>A0ACA9N972</accession>
<protein>
    <submittedName>
        <fullName evidence="1">2702_t:CDS:1</fullName>
    </submittedName>
</protein>